<dbReference type="STRING" id="301148.B4135_0326"/>
<dbReference type="Proteomes" id="UP000075683">
    <property type="component" value="Unassembled WGS sequence"/>
</dbReference>
<protein>
    <submittedName>
        <fullName evidence="1">Uncharacterized protein</fullName>
    </submittedName>
</protein>
<proteinExistence type="predicted"/>
<organism evidence="1 2">
    <name type="scientific">Caldibacillus debilis</name>
    <dbReference type="NCBI Taxonomy" id="301148"/>
    <lineage>
        <taxon>Bacteria</taxon>
        <taxon>Bacillati</taxon>
        <taxon>Bacillota</taxon>
        <taxon>Bacilli</taxon>
        <taxon>Bacillales</taxon>
        <taxon>Bacillaceae</taxon>
        <taxon>Caldibacillus</taxon>
    </lineage>
</organism>
<dbReference type="AlphaFoldDB" id="A0A150M5D7"/>
<evidence type="ECO:0000313" key="2">
    <source>
        <dbReference type="Proteomes" id="UP000075683"/>
    </source>
</evidence>
<accession>A0A150M5D7</accession>
<gene>
    <name evidence="1" type="ORF">B4135_0326</name>
</gene>
<reference evidence="1 2" key="1">
    <citation type="submission" date="2016-01" db="EMBL/GenBank/DDBJ databases">
        <title>Draft Genome Sequences of Seven Thermophilic Sporeformers Isolated from Foods.</title>
        <authorList>
            <person name="Berendsen E.M."/>
            <person name="Wells-Bennik M.H."/>
            <person name="Krawcyk A.O."/>
            <person name="De Jong A."/>
            <person name="Holsappel S."/>
            <person name="Eijlander R.T."/>
            <person name="Kuipers O.P."/>
        </authorList>
    </citation>
    <scope>NUCLEOTIDE SEQUENCE [LARGE SCALE GENOMIC DNA]</scope>
    <source>
        <strain evidence="1 2">B4135</strain>
    </source>
</reference>
<dbReference type="EMBL" id="LQYT01000040">
    <property type="protein sequence ID" value="KYD19422.1"/>
    <property type="molecule type" value="Genomic_DNA"/>
</dbReference>
<name>A0A150M5D7_9BACI</name>
<comment type="caution">
    <text evidence="1">The sequence shown here is derived from an EMBL/GenBank/DDBJ whole genome shotgun (WGS) entry which is preliminary data.</text>
</comment>
<sequence length="37" mass="4524">MCKIFAHIIFLPAIPLFRPRFFQLARNLHNKKDERKL</sequence>
<evidence type="ECO:0000313" key="1">
    <source>
        <dbReference type="EMBL" id="KYD19422.1"/>
    </source>
</evidence>